<protein>
    <submittedName>
        <fullName evidence="2">DUF58 domain-containing protein</fullName>
    </submittedName>
</protein>
<feature type="transmembrane region" description="Helical" evidence="1">
    <location>
        <begin position="9"/>
        <end position="29"/>
    </location>
</feature>
<organism evidence="2 3">
    <name type="scientific">Bacillus spongiae</name>
    <dbReference type="NCBI Taxonomy" id="2683610"/>
    <lineage>
        <taxon>Bacteria</taxon>
        <taxon>Bacillati</taxon>
        <taxon>Bacillota</taxon>
        <taxon>Bacilli</taxon>
        <taxon>Bacillales</taxon>
        <taxon>Bacillaceae</taxon>
        <taxon>Bacillus</taxon>
    </lineage>
</organism>
<evidence type="ECO:0000256" key="1">
    <source>
        <dbReference type="SAM" id="Phobius"/>
    </source>
</evidence>
<sequence>MKKKVEKTIFSSSITLCVTALLFLILSFFPYTSVMFLLALLMILVLFSRIYLSITYRQIHWKLKQYTLSSSVEDVEEYFIEVVNDSAFPLFQTEVILESENEKKMVFVDGNEQESSFHKMTLYLRPKSRKLLRFKLKAKSRGYHTLSHLEIVLYDPFRLTAYRLIYPESRYPEFEVFPRFNQLSKLHLQSLIPGYKTTTFSPFFDETNIIGTKDYENESFRHIHWLATAKENRMMAKKYERVHGNVYSILLNFVGNGFFHLRKDMEELIEYTVSICTLLARDGCDVELFVNYSTQTEGILHVKHDSNKTDIKKLIQTTTLIDTKGVFLSTNHFFDYVCRVKNPHSIMLVVGTASEARRIQWTQVKP</sequence>
<dbReference type="PANTHER" id="PTHR34351:SF2">
    <property type="entry name" value="DUF58 DOMAIN-CONTAINING PROTEIN"/>
    <property type="match status" value="1"/>
</dbReference>
<reference evidence="2 3" key="1">
    <citation type="journal article" date="2018" name="J. Microbiol.">
        <title>Bacillus spongiae sp. nov., isolated from sponge of Jeju Island.</title>
        <authorList>
            <person name="Lee G.E."/>
            <person name="Im W.T."/>
            <person name="Park J.S."/>
        </authorList>
    </citation>
    <scope>NUCLEOTIDE SEQUENCE [LARGE SCALE GENOMIC DNA]</scope>
    <source>
        <strain evidence="2 3">135PIL107-10</strain>
    </source>
</reference>
<accession>A0ABU8HGG3</accession>
<feature type="transmembrane region" description="Helical" evidence="1">
    <location>
        <begin position="35"/>
        <end position="54"/>
    </location>
</feature>
<evidence type="ECO:0000313" key="3">
    <source>
        <dbReference type="Proteomes" id="UP001312865"/>
    </source>
</evidence>
<dbReference type="RefSeq" id="WP_336587913.1">
    <property type="nucleotide sequence ID" value="NZ_JBBAXC010000013.1"/>
</dbReference>
<keyword evidence="1" id="KW-0812">Transmembrane</keyword>
<name>A0ABU8HGG3_9BACI</name>
<dbReference type="EMBL" id="JBBAXC010000013">
    <property type="protein sequence ID" value="MEI5908463.1"/>
    <property type="molecule type" value="Genomic_DNA"/>
</dbReference>
<dbReference type="PANTHER" id="PTHR34351">
    <property type="entry name" value="SLR1927 PROTEIN-RELATED"/>
    <property type="match status" value="1"/>
</dbReference>
<evidence type="ECO:0000313" key="2">
    <source>
        <dbReference type="EMBL" id="MEI5908463.1"/>
    </source>
</evidence>
<keyword evidence="3" id="KW-1185">Reference proteome</keyword>
<proteinExistence type="predicted"/>
<comment type="caution">
    <text evidence="2">The sequence shown here is derived from an EMBL/GenBank/DDBJ whole genome shotgun (WGS) entry which is preliminary data.</text>
</comment>
<gene>
    <name evidence="2" type="ORF">WAK64_15555</name>
</gene>
<keyword evidence="1" id="KW-0472">Membrane</keyword>
<keyword evidence="1" id="KW-1133">Transmembrane helix</keyword>
<dbReference type="Proteomes" id="UP001312865">
    <property type="component" value="Unassembled WGS sequence"/>
</dbReference>